<evidence type="ECO:0008006" key="4">
    <source>
        <dbReference type="Google" id="ProtNLM"/>
    </source>
</evidence>
<evidence type="ECO:0000256" key="1">
    <source>
        <dbReference type="SAM" id="SignalP"/>
    </source>
</evidence>
<keyword evidence="3" id="KW-1185">Reference proteome</keyword>
<name>A0ABQ8G9T5_9PEZI</name>
<dbReference type="Proteomes" id="UP000774617">
    <property type="component" value="Unassembled WGS sequence"/>
</dbReference>
<feature type="chain" id="PRO_5045043355" description="Apple domain-containing protein" evidence="1">
    <location>
        <begin position="33"/>
        <end position="152"/>
    </location>
</feature>
<protein>
    <recommendedName>
        <fullName evidence="4">Apple domain-containing protein</fullName>
    </recommendedName>
</protein>
<evidence type="ECO:0000313" key="3">
    <source>
        <dbReference type="Proteomes" id="UP000774617"/>
    </source>
</evidence>
<keyword evidence="1" id="KW-0732">Signal</keyword>
<reference evidence="2 3" key="1">
    <citation type="journal article" date="2021" name="Nat. Commun.">
        <title>Genetic determinants of endophytism in the Arabidopsis root mycobiome.</title>
        <authorList>
            <person name="Mesny F."/>
            <person name="Miyauchi S."/>
            <person name="Thiergart T."/>
            <person name="Pickel B."/>
            <person name="Atanasova L."/>
            <person name="Karlsson M."/>
            <person name="Huettel B."/>
            <person name="Barry K.W."/>
            <person name="Haridas S."/>
            <person name="Chen C."/>
            <person name="Bauer D."/>
            <person name="Andreopoulos W."/>
            <person name="Pangilinan J."/>
            <person name="LaButti K."/>
            <person name="Riley R."/>
            <person name="Lipzen A."/>
            <person name="Clum A."/>
            <person name="Drula E."/>
            <person name="Henrissat B."/>
            <person name="Kohler A."/>
            <person name="Grigoriev I.V."/>
            <person name="Martin F.M."/>
            <person name="Hacquard S."/>
        </authorList>
    </citation>
    <scope>NUCLEOTIDE SEQUENCE [LARGE SCALE GENOMIC DNA]</scope>
    <source>
        <strain evidence="2 3">MPI-SDFR-AT-0080</strain>
    </source>
</reference>
<gene>
    <name evidence="2" type="ORF">B0J12DRAFT_101346</name>
</gene>
<dbReference type="EMBL" id="JAGTJR010000014">
    <property type="protein sequence ID" value="KAH7049315.1"/>
    <property type="molecule type" value="Genomic_DNA"/>
</dbReference>
<sequence>MAPSMNAPLNWARSSAQLLLLFASFSPLLADARYVNINDKRQEATPTSTAVSTAAPACPASDGVTYQLASGSTFLIECSVDRVANDLKTVDPVANFAACIQACDTTVNCKDVSFTGGAGAGACYLKDLPHPLLPLRLRLLRLPAADLQLPPP</sequence>
<proteinExistence type="predicted"/>
<accession>A0ABQ8G9T5</accession>
<organism evidence="2 3">
    <name type="scientific">Macrophomina phaseolina</name>
    <dbReference type="NCBI Taxonomy" id="35725"/>
    <lineage>
        <taxon>Eukaryota</taxon>
        <taxon>Fungi</taxon>
        <taxon>Dikarya</taxon>
        <taxon>Ascomycota</taxon>
        <taxon>Pezizomycotina</taxon>
        <taxon>Dothideomycetes</taxon>
        <taxon>Dothideomycetes incertae sedis</taxon>
        <taxon>Botryosphaeriales</taxon>
        <taxon>Botryosphaeriaceae</taxon>
        <taxon>Macrophomina</taxon>
    </lineage>
</organism>
<evidence type="ECO:0000313" key="2">
    <source>
        <dbReference type="EMBL" id="KAH7049315.1"/>
    </source>
</evidence>
<feature type="signal peptide" evidence="1">
    <location>
        <begin position="1"/>
        <end position="32"/>
    </location>
</feature>
<dbReference type="Gene3D" id="3.50.4.10">
    <property type="entry name" value="Hepatocyte Growth Factor"/>
    <property type="match status" value="1"/>
</dbReference>
<comment type="caution">
    <text evidence="2">The sequence shown here is derived from an EMBL/GenBank/DDBJ whole genome shotgun (WGS) entry which is preliminary data.</text>
</comment>